<dbReference type="SUPFAM" id="SSF48208">
    <property type="entry name" value="Six-hairpin glycosidases"/>
    <property type="match status" value="1"/>
</dbReference>
<evidence type="ECO:0000256" key="1">
    <source>
        <dbReference type="ARBA" id="ARBA00022801"/>
    </source>
</evidence>
<dbReference type="Gene3D" id="1.50.10.10">
    <property type="match status" value="1"/>
</dbReference>
<dbReference type="GeneID" id="36559307"/>
<dbReference type="PANTHER" id="PTHR33886:SF9">
    <property type="entry name" value="UNSATURATED RHAMNOGALACTURONAN HYDROLASE (EUROFUNG)"/>
    <property type="match status" value="1"/>
</dbReference>
<dbReference type="STRING" id="1392250.A0A2I2GA79"/>
<feature type="chain" id="PRO_5014133752" evidence="2">
    <location>
        <begin position="20"/>
        <end position="379"/>
    </location>
</feature>
<evidence type="ECO:0000313" key="4">
    <source>
        <dbReference type="Proteomes" id="UP000234275"/>
    </source>
</evidence>
<dbReference type="RefSeq" id="XP_024705084.1">
    <property type="nucleotide sequence ID" value="XM_024851608.1"/>
</dbReference>
<dbReference type="OrthoDB" id="540611at2759"/>
<gene>
    <name evidence="3" type="ORF">P170DRAFT_456303</name>
</gene>
<organism evidence="3 4">
    <name type="scientific">Aspergillus steynii IBT 23096</name>
    <dbReference type="NCBI Taxonomy" id="1392250"/>
    <lineage>
        <taxon>Eukaryota</taxon>
        <taxon>Fungi</taxon>
        <taxon>Dikarya</taxon>
        <taxon>Ascomycota</taxon>
        <taxon>Pezizomycotina</taxon>
        <taxon>Eurotiomycetes</taxon>
        <taxon>Eurotiomycetidae</taxon>
        <taxon>Eurotiales</taxon>
        <taxon>Aspergillaceae</taxon>
        <taxon>Aspergillus</taxon>
        <taxon>Aspergillus subgen. Circumdati</taxon>
    </lineage>
</organism>
<dbReference type="PANTHER" id="PTHR33886">
    <property type="entry name" value="UNSATURATED RHAMNOGALACTURONAN HYDROLASE (EUROFUNG)"/>
    <property type="match status" value="1"/>
</dbReference>
<feature type="signal peptide" evidence="2">
    <location>
        <begin position="1"/>
        <end position="19"/>
    </location>
</feature>
<keyword evidence="1 3" id="KW-0378">Hydrolase</keyword>
<comment type="caution">
    <text evidence="3">The sequence shown here is derived from an EMBL/GenBank/DDBJ whole genome shotgun (WGS) entry which is preliminary data.</text>
</comment>
<dbReference type="Pfam" id="PF07470">
    <property type="entry name" value="Glyco_hydro_88"/>
    <property type="match status" value="1"/>
</dbReference>
<dbReference type="EMBL" id="MSFO01000004">
    <property type="protein sequence ID" value="PLB49782.1"/>
    <property type="molecule type" value="Genomic_DNA"/>
</dbReference>
<protein>
    <submittedName>
        <fullName evidence="3">Unsaturated rhamnogalacturonan hydrolase</fullName>
    </submittedName>
</protein>
<dbReference type="Proteomes" id="UP000234275">
    <property type="component" value="Unassembled WGS sequence"/>
</dbReference>
<dbReference type="GO" id="GO:0016787">
    <property type="term" value="F:hydrolase activity"/>
    <property type="evidence" value="ECO:0007669"/>
    <property type="project" value="UniProtKB-KW"/>
</dbReference>
<keyword evidence="2" id="KW-0732">Signal</keyword>
<dbReference type="AlphaFoldDB" id="A0A2I2GA79"/>
<dbReference type="InterPro" id="IPR010905">
    <property type="entry name" value="Glyco_hydro_88"/>
</dbReference>
<accession>A0A2I2GA79</accession>
<dbReference type="InterPro" id="IPR052043">
    <property type="entry name" value="PolySaccharide_Degr_Enz"/>
</dbReference>
<evidence type="ECO:0000256" key="2">
    <source>
        <dbReference type="SAM" id="SignalP"/>
    </source>
</evidence>
<reference evidence="3 4" key="1">
    <citation type="submission" date="2016-12" db="EMBL/GenBank/DDBJ databases">
        <title>The genomes of Aspergillus section Nigri reveals drivers in fungal speciation.</title>
        <authorList>
            <consortium name="DOE Joint Genome Institute"/>
            <person name="Vesth T.C."/>
            <person name="Nybo J."/>
            <person name="Theobald S."/>
            <person name="Brandl J."/>
            <person name="Frisvad J.C."/>
            <person name="Nielsen K.F."/>
            <person name="Lyhne E.K."/>
            <person name="Kogle M.E."/>
            <person name="Kuo A."/>
            <person name="Riley R."/>
            <person name="Clum A."/>
            <person name="Nolan M."/>
            <person name="Lipzen A."/>
            <person name="Salamov A."/>
            <person name="Henrissat B."/>
            <person name="Wiebenga A."/>
            <person name="De Vries R.P."/>
            <person name="Grigoriev I.V."/>
            <person name="Mortensen U.H."/>
            <person name="Andersen M.R."/>
            <person name="Baker S.E."/>
        </authorList>
    </citation>
    <scope>NUCLEOTIDE SEQUENCE [LARGE SCALE GENOMIC DNA]</scope>
    <source>
        <strain evidence="3 4">IBT 23096</strain>
    </source>
</reference>
<evidence type="ECO:0000313" key="3">
    <source>
        <dbReference type="EMBL" id="PLB49782.1"/>
    </source>
</evidence>
<name>A0A2I2GA79_9EURO</name>
<proteinExistence type="predicted"/>
<dbReference type="InterPro" id="IPR012341">
    <property type="entry name" value="6hp_glycosidase-like_sf"/>
</dbReference>
<dbReference type="VEuPathDB" id="FungiDB:P170DRAFT_456303"/>
<sequence>MILPSLLGVVLALATTASAANYTEWMATSYLSKSVTQSRNYANGVLYRGIELAYNKTHDESLLNYITSQVDAVISPEGKLVDYNLTKKTSLDDLRIGTNLLNLWAKTGNDRYKIAADTLRHQIDVTPRNEAGGMWHRMPTYPNQMWLDGIYMSTNFYAQWTAWFDGKNKTAWDDIMLQFDLIEEHTLNKETGLLAHGYDHSKVAVWADPETGAAPHVWNRALGWYFMSLVDILDVFPRSHRGWKKNLRRFQALAAALKKTQDESGGWWLIMDEPFPSDPRNYIESSGSAMFTYGFLKGIRKGYLKKKEYKGVADKGYENLVGEFVTQNKNGTLNWEGTVEVGSLSSNGSFEYYISVPIQHNDIKGAGPFMYASYELEGF</sequence>
<dbReference type="InterPro" id="IPR008928">
    <property type="entry name" value="6-hairpin_glycosidase_sf"/>
</dbReference>
<dbReference type="GO" id="GO:0005975">
    <property type="term" value="P:carbohydrate metabolic process"/>
    <property type="evidence" value="ECO:0007669"/>
    <property type="project" value="InterPro"/>
</dbReference>
<keyword evidence="4" id="KW-1185">Reference proteome</keyword>